<gene>
    <name evidence="8" type="ORF">PN36_14595</name>
</gene>
<keyword evidence="5" id="KW-0949">S-adenosyl-L-methionine</keyword>
<dbReference type="CDD" id="cd00146">
    <property type="entry name" value="PKD"/>
    <property type="match status" value="1"/>
</dbReference>
<evidence type="ECO:0000259" key="7">
    <source>
        <dbReference type="Pfam" id="PF01555"/>
    </source>
</evidence>
<dbReference type="Gene3D" id="3.40.50.150">
    <property type="entry name" value="Vaccinia Virus protein VP39"/>
    <property type="match status" value="1"/>
</dbReference>
<dbReference type="Proteomes" id="UP000030428">
    <property type="component" value="Unassembled WGS sequence"/>
</dbReference>
<proteinExistence type="inferred from homology"/>
<dbReference type="SUPFAM" id="SSF53335">
    <property type="entry name" value="S-adenosyl-L-methionine-dependent methyltransferases"/>
    <property type="match status" value="1"/>
</dbReference>
<dbReference type="EC" id="2.1.1.72" evidence="2"/>
<dbReference type="PANTHER" id="PTHR13370">
    <property type="entry name" value="RNA METHYLASE-RELATED"/>
    <property type="match status" value="1"/>
</dbReference>
<dbReference type="InterPro" id="IPR002295">
    <property type="entry name" value="N4/N6-MTase_EcoPI_Mod-like"/>
</dbReference>
<evidence type="ECO:0000256" key="2">
    <source>
        <dbReference type="ARBA" id="ARBA00011900"/>
    </source>
</evidence>
<dbReference type="AlphaFoldDB" id="A0A0A6PEA0"/>
<comment type="catalytic activity">
    <reaction evidence="6">
        <text>a 2'-deoxyadenosine in DNA + S-adenosyl-L-methionine = an N(6)-methyl-2'-deoxyadenosine in DNA + S-adenosyl-L-homocysteine + H(+)</text>
        <dbReference type="Rhea" id="RHEA:15197"/>
        <dbReference type="Rhea" id="RHEA-COMP:12418"/>
        <dbReference type="Rhea" id="RHEA-COMP:12419"/>
        <dbReference type="ChEBI" id="CHEBI:15378"/>
        <dbReference type="ChEBI" id="CHEBI:57856"/>
        <dbReference type="ChEBI" id="CHEBI:59789"/>
        <dbReference type="ChEBI" id="CHEBI:90615"/>
        <dbReference type="ChEBI" id="CHEBI:90616"/>
        <dbReference type="EC" id="2.1.1.72"/>
    </reaction>
</comment>
<dbReference type="InterPro" id="IPR029063">
    <property type="entry name" value="SAM-dependent_MTases_sf"/>
</dbReference>
<sequence length="656" mass="76153">MVTELTWQGKYNKDGKKNAPLRIALPFQTIETVNESAQERIRTLDLFAQGKPTEWRNRLIWGDKKYVLPALLPEFAGKINLIYIDPPFDTGADFSFTAKIHPHKTENATSFVKQPSIIEQKAYRDTWGKGLDSYLQWFYETVLLLRELLAEDGSVYVHLDWHVAHYAKCVLDEVFGYENFRNEIVWKRRGGTLNNFKSYGSITDIIFLYVKTDDYIFNPLRTKESEEAQQYIKQRFVYDDGDGRLYSRDPITNPSSSPTPSLIYEYNGYKPPQKGWAFSIETMRKWDRLGKLYFPPDKSKRIRRKTFLDEYEGQPIQNLWTDIYVINSQAHEHVGYATQKPEALLERIIKASSNKGDLVLDCFCGSGTTSAVAEKLGRRWIACDLGRFATHTTRKRLLSNPDVKPFIVQNLGKYERQHWMSSEFTNPQDRISQEKSYRQFILNLYHAEKIDGYTWLHGVKKGRMVHIGSVDAPVALGDVKNIVQELWKKGGNNGLDILGWEFAFELNETARQFAAANNVDLKFKKIPREVLDKRAVDQGDISFFELAALDVSAKVNKKHQRLTLTLNNFIVLPDDVPKNVMQAITHWSQWIDYWAVDFNYHDDTFHNEWQSYRTKKKPEIDLTVAHYYQEKGTYTVVVKVIDLLGNDTTKLLEIIV</sequence>
<comment type="similarity">
    <text evidence="1">Belongs to the N(4)/N(6)-methyltransferase family.</text>
</comment>
<evidence type="ECO:0000256" key="6">
    <source>
        <dbReference type="ARBA" id="ARBA00047942"/>
    </source>
</evidence>
<keyword evidence="3" id="KW-0489">Methyltransferase</keyword>
<evidence type="ECO:0000256" key="4">
    <source>
        <dbReference type="ARBA" id="ARBA00022679"/>
    </source>
</evidence>
<dbReference type="GO" id="GO:0008170">
    <property type="term" value="F:N-methyltransferase activity"/>
    <property type="evidence" value="ECO:0007669"/>
    <property type="project" value="InterPro"/>
</dbReference>
<organism evidence="8 9">
    <name type="scientific">Candidatus Thiomargarita nelsonii</name>
    <dbReference type="NCBI Taxonomy" id="1003181"/>
    <lineage>
        <taxon>Bacteria</taxon>
        <taxon>Pseudomonadati</taxon>
        <taxon>Pseudomonadota</taxon>
        <taxon>Gammaproteobacteria</taxon>
        <taxon>Thiotrichales</taxon>
        <taxon>Thiotrichaceae</taxon>
        <taxon>Thiomargarita</taxon>
    </lineage>
</organism>
<dbReference type="Pfam" id="PF01555">
    <property type="entry name" value="N6_N4_Mtase"/>
    <property type="match status" value="1"/>
</dbReference>
<keyword evidence="9" id="KW-1185">Reference proteome</keyword>
<dbReference type="GO" id="GO:0005737">
    <property type="term" value="C:cytoplasm"/>
    <property type="evidence" value="ECO:0007669"/>
    <property type="project" value="TreeGrafter"/>
</dbReference>
<evidence type="ECO:0000313" key="8">
    <source>
        <dbReference type="EMBL" id="KHD09058.2"/>
    </source>
</evidence>
<evidence type="ECO:0000256" key="5">
    <source>
        <dbReference type="ARBA" id="ARBA00022691"/>
    </source>
</evidence>
<dbReference type="PRINTS" id="PR00506">
    <property type="entry name" value="D21N6MTFRASE"/>
</dbReference>
<evidence type="ECO:0000256" key="3">
    <source>
        <dbReference type="ARBA" id="ARBA00022603"/>
    </source>
</evidence>
<dbReference type="InterPro" id="IPR002941">
    <property type="entry name" value="DNA_methylase_N4/N6"/>
</dbReference>
<dbReference type="PANTHER" id="PTHR13370:SF24">
    <property type="entry name" value="TYPE III RESTRICTION-MODIFICATION ENZYME STYLTI MOD SUBUNIT"/>
    <property type="match status" value="1"/>
</dbReference>
<evidence type="ECO:0000256" key="1">
    <source>
        <dbReference type="ARBA" id="ARBA00006594"/>
    </source>
</evidence>
<dbReference type="PROSITE" id="PS00092">
    <property type="entry name" value="N6_MTASE"/>
    <property type="match status" value="1"/>
</dbReference>
<comment type="caution">
    <text evidence="8">The sequence shown here is derived from an EMBL/GenBank/DDBJ whole genome shotgun (WGS) entry which is preliminary data.</text>
</comment>
<name>A0A0A6PEA0_9GAMM</name>
<dbReference type="EMBL" id="JSZA02000050">
    <property type="protein sequence ID" value="KHD09058.2"/>
    <property type="molecule type" value="Genomic_DNA"/>
</dbReference>
<accession>A0A0A6PEA0</accession>
<dbReference type="GO" id="GO:0009007">
    <property type="term" value="F:site-specific DNA-methyltransferase (adenine-specific) activity"/>
    <property type="evidence" value="ECO:0007669"/>
    <property type="project" value="UniProtKB-EC"/>
</dbReference>
<dbReference type="GO" id="GO:0032259">
    <property type="term" value="P:methylation"/>
    <property type="evidence" value="ECO:0007669"/>
    <property type="project" value="UniProtKB-KW"/>
</dbReference>
<feature type="domain" description="DNA methylase N-4/N-6" evidence="7">
    <location>
        <begin position="79"/>
        <end position="387"/>
    </location>
</feature>
<dbReference type="InterPro" id="IPR002052">
    <property type="entry name" value="DNA_methylase_N6_adenine_CS"/>
</dbReference>
<reference evidence="8 9" key="1">
    <citation type="journal article" date="2016" name="Front. Microbiol.">
        <title>Single-Cell (Meta-)Genomics of a Dimorphic Candidatus Thiomargarita nelsonii Reveals Genomic Plasticity.</title>
        <authorList>
            <person name="Flood B.E."/>
            <person name="Fliss P."/>
            <person name="Jones D.S."/>
            <person name="Dick G.J."/>
            <person name="Jain S."/>
            <person name="Kaster A.K."/>
            <person name="Winkel M."/>
            <person name="Mussmann M."/>
            <person name="Bailey J."/>
        </authorList>
    </citation>
    <scope>NUCLEOTIDE SEQUENCE [LARGE SCALE GENOMIC DNA]</scope>
    <source>
        <strain evidence="8">Hydrate Ridge</strain>
    </source>
</reference>
<dbReference type="GO" id="GO:0003677">
    <property type="term" value="F:DNA binding"/>
    <property type="evidence" value="ECO:0007669"/>
    <property type="project" value="InterPro"/>
</dbReference>
<keyword evidence="4" id="KW-0808">Transferase</keyword>
<evidence type="ECO:0000313" key="9">
    <source>
        <dbReference type="Proteomes" id="UP000030428"/>
    </source>
</evidence>
<protein>
    <recommendedName>
        <fullName evidence="2">site-specific DNA-methyltransferase (adenine-specific)</fullName>
        <ecNumber evidence="2">2.1.1.72</ecNumber>
    </recommendedName>
</protein>